<proteinExistence type="predicted"/>
<dbReference type="EMBL" id="JARKNE010000006">
    <property type="protein sequence ID" value="KAK5826038.1"/>
    <property type="molecule type" value="Genomic_DNA"/>
</dbReference>
<evidence type="ECO:0000313" key="1">
    <source>
        <dbReference type="EMBL" id="KAK5826038.1"/>
    </source>
</evidence>
<evidence type="ECO:0000313" key="2">
    <source>
        <dbReference type="Proteomes" id="UP001358586"/>
    </source>
</evidence>
<accession>A0ABR0PNP7</accession>
<sequence length="78" mass="8773">MLRTHHSSFEHPVISPLELPILGSCELLDISSSEHPDRLSSYICCGHTLALMSIPIKELSDMVLCELPDYDSYEFPVI</sequence>
<protein>
    <submittedName>
        <fullName evidence="1">Uncharacterized protein</fullName>
    </submittedName>
</protein>
<gene>
    <name evidence="1" type="ORF">PVK06_020943</name>
</gene>
<comment type="caution">
    <text evidence="1">The sequence shown here is derived from an EMBL/GenBank/DDBJ whole genome shotgun (WGS) entry which is preliminary data.</text>
</comment>
<organism evidence="1 2">
    <name type="scientific">Gossypium arboreum</name>
    <name type="common">Tree cotton</name>
    <name type="synonym">Gossypium nanking</name>
    <dbReference type="NCBI Taxonomy" id="29729"/>
    <lineage>
        <taxon>Eukaryota</taxon>
        <taxon>Viridiplantae</taxon>
        <taxon>Streptophyta</taxon>
        <taxon>Embryophyta</taxon>
        <taxon>Tracheophyta</taxon>
        <taxon>Spermatophyta</taxon>
        <taxon>Magnoliopsida</taxon>
        <taxon>eudicotyledons</taxon>
        <taxon>Gunneridae</taxon>
        <taxon>Pentapetalae</taxon>
        <taxon>rosids</taxon>
        <taxon>malvids</taxon>
        <taxon>Malvales</taxon>
        <taxon>Malvaceae</taxon>
        <taxon>Malvoideae</taxon>
        <taxon>Gossypium</taxon>
    </lineage>
</organism>
<keyword evidence="2" id="KW-1185">Reference proteome</keyword>
<name>A0ABR0PNP7_GOSAR</name>
<reference evidence="1 2" key="1">
    <citation type="submission" date="2023-03" db="EMBL/GenBank/DDBJ databases">
        <title>WGS of Gossypium arboreum.</title>
        <authorList>
            <person name="Yu D."/>
        </authorList>
    </citation>
    <scope>NUCLEOTIDE SEQUENCE [LARGE SCALE GENOMIC DNA]</scope>
    <source>
        <tissue evidence="1">Leaf</tissue>
    </source>
</reference>
<dbReference type="Proteomes" id="UP001358586">
    <property type="component" value="Chromosome 6"/>
</dbReference>